<dbReference type="InterPro" id="IPR009078">
    <property type="entry name" value="Ferritin-like_SF"/>
</dbReference>
<dbReference type="GeneID" id="72185877"/>
<reference evidence="2 3" key="1">
    <citation type="submission" date="2022-04" db="EMBL/GenBank/DDBJ databases">
        <title>Diverse halophilic archaea isolated from saline environments.</title>
        <authorList>
            <person name="Cui H.-L."/>
        </authorList>
    </citation>
    <scope>NUCLEOTIDE SEQUENCE [LARGE SCALE GENOMIC DNA]</scope>
    <source>
        <strain evidence="2 3">XZYJT49</strain>
    </source>
</reference>
<dbReference type="InterPro" id="IPR012347">
    <property type="entry name" value="Ferritin-like"/>
</dbReference>
<dbReference type="SUPFAM" id="SSF48613">
    <property type="entry name" value="Heme oxygenase-like"/>
    <property type="match status" value="1"/>
</dbReference>
<dbReference type="AlphaFoldDB" id="A0A8U0HQ85"/>
<keyword evidence="3" id="KW-1185">Reference proteome</keyword>
<organism evidence="2 3">
    <name type="scientific">Halorussus limi</name>
    <dbReference type="NCBI Taxonomy" id="2938695"/>
    <lineage>
        <taxon>Archaea</taxon>
        <taxon>Methanobacteriati</taxon>
        <taxon>Methanobacteriota</taxon>
        <taxon>Stenosarchaea group</taxon>
        <taxon>Halobacteria</taxon>
        <taxon>Halobacteriales</taxon>
        <taxon>Haladaptataceae</taxon>
        <taxon>Halorussus</taxon>
    </lineage>
</organism>
<dbReference type="Pfam" id="PF02915">
    <property type="entry name" value="Rubrerythrin"/>
    <property type="match status" value="1"/>
</dbReference>
<evidence type="ECO:0000313" key="3">
    <source>
        <dbReference type="Proteomes" id="UP000830729"/>
    </source>
</evidence>
<name>A0A8U0HQ85_9EURY</name>
<sequence>MDADAFPDAIRDAKATELDRLGSQQALVALTDADLDAERVLRAAARSERAARETFAAWAESAETDGEGDAADAFAALADEERDHYDRVAAELDAEFDPADETDPMHDYLRGLDTTVERAAGLVGRSLASDRTQLQVVNFFVNEADERRADLFRDLRSDTQAGVSTGTDLLAAHCDGDEWERARETAERTVQIAYDEYAETLQGMGLDPKPIC</sequence>
<dbReference type="EMBL" id="CP096659">
    <property type="protein sequence ID" value="UPV73215.1"/>
    <property type="molecule type" value="Genomic_DNA"/>
</dbReference>
<dbReference type="Proteomes" id="UP000830729">
    <property type="component" value="Chromosome"/>
</dbReference>
<dbReference type="InterPro" id="IPR003251">
    <property type="entry name" value="Rr_diiron-bd_dom"/>
</dbReference>
<dbReference type="SUPFAM" id="SSF47240">
    <property type="entry name" value="Ferritin-like"/>
    <property type="match status" value="1"/>
</dbReference>
<dbReference type="Gene3D" id="1.20.1260.10">
    <property type="match status" value="1"/>
</dbReference>
<dbReference type="KEGG" id="halx:M0R89_11720"/>
<dbReference type="GO" id="GO:0046872">
    <property type="term" value="F:metal ion binding"/>
    <property type="evidence" value="ECO:0007669"/>
    <property type="project" value="InterPro"/>
</dbReference>
<dbReference type="GO" id="GO:0016491">
    <property type="term" value="F:oxidoreductase activity"/>
    <property type="evidence" value="ECO:0007669"/>
    <property type="project" value="InterPro"/>
</dbReference>
<proteinExistence type="predicted"/>
<feature type="domain" description="Rubrerythrin diiron-binding" evidence="1">
    <location>
        <begin position="40"/>
        <end position="104"/>
    </location>
</feature>
<evidence type="ECO:0000259" key="1">
    <source>
        <dbReference type="Pfam" id="PF02915"/>
    </source>
</evidence>
<evidence type="ECO:0000313" key="2">
    <source>
        <dbReference type="EMBL" id="UPV73215.1"/>
    </source>
</evidence>
<protein>
    <submittedName>
        <fullName evidence="2">Rubrerythrin family protein</fullName>
    </submittedName>
</protein>
<dbReference type="RefSeq" id="WP_248649271.1">
    <property type="nucleotide sequence ID" value="NZ_CP096659.1"/>
</dbReference>
<gene>
    <name evidence="2" type="ORF">M0R89_11720</name>
</gene>
<accession>A0A8U0HQ85</accession>
<dbReference type="InterPro" id="IPR016084">
    <property type="entry name" value="Haem_Oase-like_multi-hlx"/>
</dbReference>